<sequence>MRLVFLYGQAAAGKLTIGRALAARTGLALFHNHLVVDAVASVFPFGSDAFVRLRERFWLEVIAEAARQGRSLIFTFAPESSVAEDFPERVQSLVDSHGGQTLFVALTLDRAEQERRLVAEDRAAFGKLRSLELLRALHGEFERCMAAMPAPALAIDTGSTSPEQAAEHIAHLL</sequence>
<accession>A0A7X5V0L0</accession>
<organism evidence="1 2">
    <name type="scientific">Sphingomonas leidyi</name>
    <dbReference type="NCBI Taxonomy" id="68569"/>
    <lineage>
        <taxon>Bacteria</taxon>
        <taxon>Pseudomonadati</taxon>
        <taxon>Pseudomonadota</taxon>
        <taxon>Alphaproteobacteria</taxon>
        <taxon>Sphingomonadales</taxon>
        <taxon>Sphingomonadaceae</taxon>
        <taxon>Sphingomonas</taxon>
    </lineage>
</organism>
<evidence type="ECO:0000313" key="1">
    <source>
        <dbReference type="EMBL" id="NIJ65694.1"/>
    </source>
</evidence>
<evidence type="ECO:0008006" key="3">
    <source>
        <dbReference type="Google" id="ProtNLM"/>
    </source>
</evidence>
<name>A0A7X5V0L0_9SPHN</name>
<dbReference type="RefSeq" id="WP_167300049.1">
    <property type="nucleotide sequence ID" value="NZ_JAASQV010000002.1"/>
</dbReference>
<keyword evidence="2" id="KW-1185">Reference proteome</keyword>
<comment type="caution">
    <text evidence="1">The sequence shown here is derived from an EMBL/GenBank/DDBJ whole genome shotgun (WGS) entry which is preliminary data.</text>
</comment>
<dbReference type="AlphaFoldDB" id="A0A7X5V0L0"/>
<dbReference type="InterPro" id="IPR027417">
    <property type="entry name" value="P-loop_NTPase"/>
</dbReference>
<evidence type="ECO:0000313" key="2">
    <source>
        <dbReference type="Proteomes" id="UP000564677"/>
    </source>
</evidence>
<gene>
    <name evidence="1" type="ORF">FHR20_002656</name>
</gene>
<dbReference type="Proteomes" id="UP000564677">
    <property type="component" value="Unassembled WGS sequence"/>
</dbReference>
<dbReference type="Gene3D" id="3.40.50.300">
    <property type="entry name" value="P-loop containing nucleotide triphosphate hydrolases"/>
    <property type="match status" value="1"/>
</dbReference>
<protein>
    <recommendedName>
        <fullName evidence="3">Shikimate kinase</fullName>
    </recommendedName>
</protein>
<dbReference type="SUPFAM" id="SSF52540">
    <property type="entry name" value="P-loop containing nucleoside triphosphate hydrolases"/>
    <property type="match status" value="1"/>
</dbReference>
<proteinExistence type="predicted"/>
<reference evidence="1 2" key="1">
    <citation type="submission" date="2020-03" db="EMBL/GenBank/DDBJ databases">
        <title>Genomic Encyclopedia of Type Strains, Phase IV (KMG-IV): sequencing the most valuable type-strain genomes for metagenomic binning, comparative biology and taxonomic classification.</title>
        <authorList>
            <person name="Goeker M."/>
        </authorList>
    </citation>
    <scope>NUCLEOTIDE SEQUENCE [LARGE SCALE GENOMIC DNA]</scope>
    <source>
        <strain evidence="1 2">DSM 4733</strain>
    </source>
</reference>
<dbReference type="EMBL" id="JAASQV010000002">
    <property type="protein sequence ID" value="NIJ65694.1"/>
    <property type="molecule type" value="Genomic_DNA"/>
</dbReference>